<organism evidence="1">
    <name type="scientific">marine sediment metagenome</name>
    <dbReference type="NCBI Taxonomy" id="412755"/>
    <lineage>
        <taxon>unclassified sequences</taxon>
        <taxon>metagenomes</taxon>
        <taxon>ecological metagenomes</taxon>
    </lineage>
</organism>
<dbReference type="AlphaFoldDB" id="A0A0F9N2A7"/>
<protein>
    <submittedName>
        <fullName evidence="1">Uncharacterized protein</fullName>
    </submittedName>
</protein>
<gene>
    <name evidence="1" type="ORF">LCGC14_1388270</name>
</gene>
<reference evidence="1" key="1">
    <citation type="journal article" date="2015" name="Nature">
        <title>Complex archaea that bridge the gap between prokaryotes and eukaryotes.</title>
        <authorList>
            <person name="Spang A."/>
            <person name="Saw J.H."/>
            <person name="Jorgensen S.L."/>
            <person name="Zaremba-Niedzwiedzka K."/>
            <person name="Martijn J."/>
            <person name="Lind A.E."/>
            <person name="van Eijk R."/>
            <person name="Schleper C."/>
            <person name="Guy L."/>
            <person name="Ettema T.J."/>
        </authorList>
    </citation>
    <scope>NUCLEOTIDE SEQUENCE</scope>
</reference>
<name>A0A0F9N2A7_9ZZZZ</name>
<proteinExistence type="predicted"/>
<evidence type="ECO:0000313" key="1">
    <source>
        <dbReference type="EMBL" id="KKM75637.1"/>
    </source>
</evidence>
<accession>A0A0F9N2A7</accession>
<comment type="caution">
    <text evidence="1">The sequence shown here is derived from an EMBL/GenBank/DDBJ whole genome shotgun (WGS) entry which is preliminary data.</text>
</comment>
<dbReference type="EMBL" id="LAZR01008941">
    <property type="protein sequence ID" value="KKM75637.1"/>
    <property type="molecule type" value="Genomic_DNA"/>
</dbReference>
<sequence length="69" mass="8112">MIRPKVTRVNRNKYEVDIIGNRDPRGYDNNLTIEVNEKDELIITVLKADRCYKFKEVQQEAGYIKVIAN</sequence>